<dbReference type="Proteomes" id="UP000308054">
    <property type="component" value="Unassembled WGS sequence"/>
</dbReference>
<sequence length="351" mass="37602">MSEPALAARILAKTNEYLDFPSVVGHETPFLDHLARDFESLGFPVSHPRNLCVVDLGAPGPVMLAHVDRHGGVVRNGGEIVYAAHAVKNEKYAEFAPASDLLARRVRERYVGEEVFAYDRRTGGRIAYGDIDDVILKPDGHIALSVANMAGLPEGTPVAFARRLERGSSYVVGQLDNPVSAAVLRVAAEHGLPGTIVFTAEEEIGRSADHFLNWAKDALGPRRDLLVLDTTPFDDSAVTQAGAVVLRRRDATASFDPQMGERVHQAARASGVPAIHKCDYIAAENEARSARGEAAKSLGLTELGKIAAKSDGEFTGTTLQVPTFNYHSNQESTTPKALSAFARTLLAAAKG</sequence>
<protein>
    <recommendedName>
        <fullName evidence="3">Peptidase M42</fullName>
    </recommendedName>
</protein>
<dbReference type="OrthoDB" id="5347391at2"/>
<dbReference type="Gene3D" id="3.40.630.10">
    <property type="entry name" value="Zn peptidases"/>
    <property type="match status" value="1"/>
</dbReference>
<accession>A0A4V3RYE7</accession>
<evidence type="ECO:0008006" key="3">
    <source>
        <dbReference type="Google" id="ProtNLM"/>
    </source>
</evidence>
<reference evidence="1 2" key="1">
    <citation type="journal article" date="2017" name="Int. J. Syst. Evol. Microbiol.">
        <title>Marinicauda algicola sp. nov., isolated from a marine red alga Rhodosorus marinus.</title>
        <authorList>
            <person name="Jeong S.E."/>
            <person name="Jeon S.H."/>
            <person name="Chun B.H."/>
            <person name="Kim D.W."/>
            <person name="Jeon C.O."/>
        </authorList>
    </citation>
    <scope>NUCLEOTIDE SEQUENCE [LARGE SCALE GENOMIC DNA]</scope>
    <source>
        <strain evidence="1 2">JCM 31718</strain>
    </source>
</reference>
<dbReference type="AlphaFoldDB" id="A0A4V3RYE7"/>
<dbReference type="RefSeq" id="WP_135994567.1">
    <property type="nucleotide sequence ID" value="NZ_CP071057.1"/>
</dbReference>
<evidence type="ECO:0000313" key="2">
    <source>
        <dbReference type="Proteomes" id="UP000308054"/>
    </source>
</evidence>
<organism evidence="1 2">
    <name type="scientific">Marinicauda algicola</name>
    <dbReference type="NCBI Taxonomy" id="2029849"/>
    <lineage>
        <taxon>Bacteria</taxon>
        <taxon>Pseudomonadati</taxon>
        <taxon>Pseudomonadota</taxon>
        <taxon>Alphaproteobacteria</taxon>
        <taxon>Maricaulales</taxon>
        <taxon>Maricaulaceae</taxon>
        <taxon>Marinicauda</taxon>
    </lineage>
</organism>
<evidence type="ECO:0000313" key="1">
    <source>
        <dbReference type="EMBL" id="TGY90069.1"/>
    </source>
</evidence>
<dbReference type="EMBL" id="SRXW01000001">
    <property type="protein sequence ID" value="TGY90069.1"/>
    <property type="molecule type" value="Genomic_DNA"/>
</dbReference>
<dbReference type="InterPro" id="IPR051464">
    <property type="entry name" value="Peptidase_M42_aminopept"/>
</dbReference>
<name>A0A4V3RYE7_9PROT</name>
<dbReference type="PANTHER" id="PTHR32481">
    <property type="entry name" value="AMINOPEPTIDASE"/>
    <property type="match status" value="1"/>
</dbReference>
<dbReference type="SUPFAM" id="SSF53187">
    <property type="entry name" value="Zn-dependent exopeptidases"/>
    <property type="match status" value="1"/>
</dbReference>
<proteinExistence type="predicted"/>
<comment type="caution">
    <text evidence="1">The sequence shown here is derived from an EMBL/GenBank/DDBJ whole genome shotgun (WGS) entry which is preliminary data.</text>
</comment>
<gene>
    <name evidence="1" type="ORF">E5163_02775</name>
</gene>
<dbReference type="PANTHER" id="PTHR32481:SF0">
    <property type="entry name" value="AMINOPEPTIDASE YPDE-RELATED"/>
    <property type="match status" value="1"/>
</dbReference>
<keyword evidence="2" id="KW-1185">Reference proteome</keyword>